<dbReference type="AlphaFoldDB" id="A0ABD5QNN6"/>
<protein>
    <recommendedName>
        <fullName evidence="3">SRPBCC family protein</fullName>
    </recommendedName>
</protein>
<evidence type="ECO:0000313" key="1">
    <source>
        <dbReference type="EMBL" id="MFC5133795.1"/>
    </source>
</evidence>
<proteinExistence type="predicted"/>
<dbReference type="EMBL" id="JBHSKV010000004">
    <property type="protein sequence ID" value="MFC5133795.1"/>
    <property type="molecule type" value="Genomic_DNA"/>
</dbReference>
<keyword evidence="2" id="KW-1185">Reference proteome</keyword>
<comment type="caution">
    <text evidence="1">The sequence shown here is derived from an EMBL/GenBank/DDBJ whole genome shotgun (WGS) entry which is preliminary data.</text>
</comment>
<gene>
    <name evidence="1" type="ORF">ACFPJA_03520</name>
</gene>
<evidence type="ECO:0000313" key="2">
    <source>
        <dbReference type="Proteomes" id="UP001596145"/>
    </source>
</evidence>
<dbReference type="RefSeq" id="WP_122106456.1">
    <property type="nucleotide sequence ID" value="NZ_JBHSKV010000004.1"/>
</dbReference>
<organism evidence="1 2">
    <name type="scientific">Halorubrum glutamatedens</name>
    <dbReference type="NCBI Taxonomy" id="2707018"/>
    <lineage>
        <taxon>Archaea</taxon>
        <taxon>Methanobacteriati</taxon>
        <taxon>Methanobacteriota</taxon>
        <taxon>Stenosarchaea group</taxon>
        <taxon>Halobacteria</taxon>
        <taxon>Halobacteriales</taxon>
        <taxon>Haloferacaceae</taxon>
        <taxon>Halorubrum</taxon>
    </lineage>
</organism>
<sequence>MGLPGTIDPSVYNGLRDVLNRHPKITTVGFEPDSISKEFVRANVAPDRIDPPTGPDSPILEVEWRFRRGTEYYRIHYADPNTGFNCGWHRDEDHPDLGSVHFQYEHRKTGEADRLRAGFTKSVPTEILWTALQRLFETKIPAYSSSE</sequence>
<reference evidence="1 2" key="1">
    <citation type="journal article" date="2019" name="Int. J. Syst. Evol. Microbiol.">
        <title>The Global Catalogue of Microorganisms (GCM) 10K type strain sequencing project: providing services to taxonomists for standard genome sequencing and annotation.</title>
        <authorList>
            <consortium name="The Broad Institute Genomics Platform"/>
            <consortium name="The Broad Institute Genome Sequencing Center for Infectious Disease"/>
            <person name="Wu L."/>
            <person name="Ma J."/>
        </authorList>
    </citation>
    <scope>NUCLEOTIDE SEQUENCE [LARGE SCALE GENOMIC DNA]</scope>
    <source>
        <strain evidence="1 2">CGMCC 1.16026</strain>
    </source>
</reference>
<accession>A0ABD5QNN6</accession>
<evidence type="ECO:0008006" key="3">
    <source>
        <dbReference type="Google" id="ProtNLM"/>
    </source>
</evidence>
<dbReference type="Proteomes" id="UP001596145">
    <property type="component" value="Unassembled WGS sequence"/>
</dbReference>
<name>A0ABD5QNN6_9EURY</name>